<evidence type="ECO:0000256" key="2">
    <source>
        <dbReference type="ARBA" id="ARBA00022801"/>
    </source>
</evidence>
<dbReference type="InterPro" id="IPR012337">
    <property type="entry name" value="RNaseH-like_sf"/>
</dbReference>
<reference evidence="4 5" key="1">
    <citation type="journal article" date="2015" name="Genome Biol. Evol.">
        <title>Comparative Genomics of a Bacterivorous Green Alga Reveals Evolutionary Causalities and Consequences of Phago-Mixotrophic Mode of Nutrition.</title>
        <authorList>
            <person name="Burns J.A."/>
            <person name="Paasch A."/>
            <person name="Narechania A."/>
            <person name="Kim E."/>
        </authorList>
    </citation>
    <scope>NUCLEOTIDE SEQUENCE [LARGE SCALE GENOMIC DNA]</scope>
    <source>
        <strain evidence="4 5">PLY_AMNH</strain>
    </source>
</reference>
<evidence type="ECO:0000259" key="3">
    <source>
        <dbReference type="PROSITE" id="PS50994"/>
    </source>
</evidence>
<evidence type="ECO:0000256" key="1">
    <source>
        <dbReference type="ARBA" id="ARBA00022723"/>
    </source>
</evidence>
<proteinExistence type="predicted"/>
<dbReference type="GO" id="GO:0046872">
    <property type="term" value="F:metal ion binding"/>
    <property type="evidence" value="ECO:0007669"/>
    <property type="project" value="UniProtKB-KW"/>
</dbReference>
<dbReference type="AlphaFoldDB" id="A0AAE0BIM9"/>
<keyword evidence="2" id="KW-0378">Hydrolase</keyword>
<dbReference type="Pfam" id="PF07727">
    <property type="entry name" value="RVT_2"/>
    <property type="match status" value="1"/>
</dbReference>
<dbReference type="GO" id="GO:0009007">
    <property type="term" value="F:site-specific DNA-methyltransferase (adenine-specific) activity"/>
    <property type="evidence" value="ECO:0007669"/>
    <property type="project" value="InterPro"/>
</dbReference>
<protein>
    <recommendedName>
        <fullName evidence="3">Integrase catalytic domain-containing protein</fullName>
    </recommendedName>
</protein>
<dbReference type="PROSITE" id="PS50994">
    <property type="entry name" value="INTEGRASE"/>
    <property type="match status" value="1"/>
</dbReference>
<dbReference type="Gene3D" id="3.30.420.10">
    <property type="entry name" value="Ribonuclease H-like superfamily/Ribonuclease H"/>
    <property type="match status" value="1"/>
</dbReference>
<dbReference type="EMBL" id="LGRX02034658">
    <property type="protein sequence ID" value="KAK3237271.1"/>
    <property type="molecule type" value="Genomic_DNA"/>
</dbReference>
<dbReference type="Pfam" id="PF25597">
    <property type="entry name" value="SH3_retrovirus"/>
    <property type="match status" value="1"/>
</dbReference>
<dbReference type="InterPro" id="IPR057670">
    <property type="entry name" value="SH3_retrovirus"/>
</dbReference>
<keyword evidence="1" id="KW-0479">Metal-binding</keyword>
<accession>A0AAE0BIM9</accession>
<dbReference type="InterPro" id="IPR036397">
    <property type="entry name" value="RNaseH_sf"/>
</dbReference>
<dbReference type="GO" id="GO:0015074">
    <property type="term" value="P:DNA integration"/>
    <property type="evidence" value="ECO:0007669"/>
    <property type="project" value="InterPro"/>
</dbReference>
<dbReference type="Pfam" id="PF05869">
    <property type="entry name" value="Dam"/>
    <property type="match status" value="1"/>
</dbReference>
<dbReference type="InterPro" id="IPR039537">
    <property type="entry name" value="Retrotran_Ty1/copia-like"/>
</dbReference>
<comment type="caution">
    <text evidence="4">The sequence shown here is derived from an EMBL/GenBank/DDBJ whole genome shotgun (WGS) entry which is preliminary data.</text>
</comment>
<feature type="domain" description="Integrase catalytic" evidence="3">
    <location>
        <begin position="225"/>
        <end position="409"/>
    </location>
</feature>
<dbReference type="GO" id="GO:0009307">
    <property type="term" value="P:DNA restriction-modification system"/>
    <property type="evidence" value="ECO:0007669"/>
    <property type="project" value="InterPro"/>
</dbReference>
<dbReference type="InterPro" id="IPR013103">
    <property type="entry name" value="RVT_2"/>
</dbReference>
<dbReference type="PANTHER" id="PTHR42648">
    <property type="entry name" value="TRANSPOSASE, PUTATIVE-RELATED"/>
    <property type="match status" value="1"/>
</dbReference>
<keyword evidence="5" id="KW-1185">Reference proteome</keyword>
<dbReference type="SUPFAM" id="SSF53098">
    <property type="entry name" value="Ribonuclease H-like"/>
    <property type="match status" value="1"/>
</dbReference>
<dbReference type="InterPro" id="IPR008593">
    <property type="entry name" value="Dam_MeTrfase"/>
</dbReference>
<sequence length="792" mass="89665">MACGAHEDPPPRDKSDWRFEDANTHFETHGPFNLELFADKDNHILPVYCTTPDSCFDKDWAGKACYGNPPFEHDLILQCLQKPIRDHARQPSTTKFLLILPKWVTATWWDLTKQFTVIHAYPEGSRIFSAPLQSCYNTDDLEHCGDDRVWICDTKWPVVVLYKDGHTVAQLDRKMLQHVRLGHISDKSMYRMMEEGVPLGITEAEYNNSQVTHCPDTCISCRLTKATRPPAKATYRDCAAEMGTLIWSDTPGPFRTSAGGYRWYVLFIDDCTSWTWIHFLKRKSDYLSALQLCIVEVRKFRSKMGLAAEHHMTLHTDGDSTMISGQTAAYCQQHGIEQQHGSPYLHQNQSRVERAHRHIQAMTRALLMTSGFGVEMWPLSARHSVYIDNKMLKDWTSAFYQVEQKHADLSNLRVFGCLAYAFTDPDVRDHKLSDRARQLRYVGHSEVSSAYLLYDGDSGKVVKSGMVQFCERLDQLGKVITTWDPSVILPLKTDFTITVLDAPYKDPPPAAVGTSVVELGTYLPEDSDEVLAVVKVQHETGLCWVSLRTYLEKRSDRLPALRTQLALTTLNAHYALFTEVTVHTDKKPESAMVCARAVGTHAYPYCVVLLTNFTYMDVAAGKVHFPLEHTCLSSCAQPAPEGSNGALPRGVTEPKSYKQALAAPDSAEWLESIQAELEALVRIKGGLLMMKEEDVPYGYKLLDMSLVLRVKLDKYRELQKRKARRICAKGNKQEYGVDYLDTFAPCTQLSSMRMVIIVALNLGLTVYHMDVDTAFLNPDLDEDLYVRLPHAV</sequence>
<dbReference type="InterPro" id="IPR001584">
    <property type="entry name" value="Integrase_cat-core"/>
</dbReference>
<evidence type="ECO:0000313" key="4">
    <source>
        <dbReference type="EMBL" id="KAK3237271.1"/>
    </source>
</evidence>
<dbReference type="PANTHER" id="PTHR42648:SF18">
    <property type="entry name" value="RETROTRANSPOSON, UNCLASSIFIED-LIKE PROTEIN"/>
    <property type="match status" value="1"/>
</dbReference>
<gene>
    <name evidence="4" type="ORF">CYMTET_52638</name>
</gene>
<dbReference type="Proteomes" id="UP001190700">
    <property type="component" value="Unassembled WGS sequence"/>
</dbReference>
<dbReference type="GO" id="GO:0016787">
    <property type="term" value="F:hydrolase activity"/>
    <property type="evidence" value="ECO:0007669"/>
    <property type="project" value="UniProtKB-KW"/>
</dbReference>
<name>A0AAE0BIM9_9CHLO</name>
<dbReference type="GO" id="GO:0003677">
    <property type="term" value="F:DNA binding"/>
    <property type="evidence" value="ECO:0007669"/>
    <property type="project" value="InterPro"/>
</dbReference>
<evidence type="ECO:0000313" key="5">
    <source>
        <dbReference type="Proteomes" id="UP001190700"/>
    </source>
</evidence>
<organism evidence="4 5">
    <name type="scientific">Cymbomonas tetramitiformis</name>
    <dbReference type="NCBI Taxonomy" id="36881"/>
    <lineage>
        <taxon>Eukaryota</taxon>
        <taxon>Viridiplantae</taxon>
        <taxon>Chlorophyta</taxon>
        <taxon>Pyramimonadophyceae</taxon>
        <taxon>Pyramimonadales</taxon>
        <taxon>Pyramimonadaceae</taxon>
        <taxon>Cymbomonas</taxon>
    </lineage>
</organism>